<accession>A0A1J7CA47</accession>
<proteinExistence type="predicted"/>
<keyword evidence="2" id="KW-1185">Reference proteome</keyword>
<name>A0A1J7CA47_9ACTN</name>
<gene>
    <name evidence="1" type="ORF">BIV57_05760</name>
</gene>
<dbReference type="AlphaFoldDB" id="A0A1J7CA47"/>
<comment type="caution">
    <text evidence="1">The sequence shown here is derived from an EMBL/GenBank/DDBJ whole genome shotgun (WGS) entry which is preliminary data.</text>
</comment>
<dbReference type="STRING" id="1428644.BIV57_05760"/>
<dbReference type="Proteomes" id="UP000243342">
    <property type="component" value="Unassembled WGS sequence"/>
</dbReference>
<sequence>MVVLTVCAVSLLLGCAVLGVLLRRARLALRSADEAAGAAFDAVGAASARVASDARDLAGPVGRTERELSDL</sequence>
<dbReference type="EMBL" id="MLCF01000022">
    <property type="protein sequence ID" value="OIV38400.1"/>
    <property type="molecule type" value="Genomic_DNA"/>
</dbReference>
<evidence type="ECO:0000313" key="1">
    <source>
        <dbReference type="EMBL" id="OIV38400.1"/>
    </source>
</evidence>
<protein>
    <submittedName>
        <fullName evidence="1">Uncharacterized protein</fullName>
    </submittedName>
</protein>
<reference evidence="1 2" key="1">
    <citation type="submission" date="2016-10" db="EMBL/GenBank/DDBJ databases">
        <title>Genome sequence of Streptomyces gilvigriseus MUSC 26.</title>
        <authorList>
            <person name="Lee L.-H."/>
            <person name="Ser H.-L."/>
        </authorList>
    </citation>
    <scope>NUCLEOTIDE SEQUENCE [LARGE SCALE GENOMIC DNA]</scope>
    <source>
        <strain evidence="1 2">MUSC 26</strain>
    </source>
</reference>
<evidence type="ECO:0000313" key="2">
    <source>
        <dbReference type="Proteomes" id="UP000243342"/>
    </source>
</evidence>
<organism evidence="1 2">
    <name type="scientific">Mangrovactinospora gilvigrisea</name>
    <dbReference type="NCBI Taxonomy" id="1428644"/>
    <lineage>
        <taxon>Bacteria</taxon>
        <taxon>Bacillati</taxon>
        <taxon>Actinomycetota</taxon>
        <taxon>Actinomycetes</taxon>
        <taxon>Kitasatosporales</taxon>
        <taxon>Streptomycetaceae</taxon>
        <taxon>Mangrovactinospora</taxon>
    </lineage>
</organism>
<dbReference type="RefSeq" id="WP_071655591.1">
    <property type="nucleotide sequence ID" value="NZ_MLCF01000022.1"/>
</dbReference>